<dbReference type="InterPro" id="IPR026170">
    <property type="entry name" value="FAM173A/B"/>
</dbReference>
<feature type="transmembrane region" description="Helical" evidence="4">
    <location>
        <begin position="6"/>
        <end position="32"/>
    </location>
</feature>
<evidence type="ECO:0000256" key="4">
    <source>
        <dbReference type="SAM" id="Phobius"/>
    </source>
</evidence>
<feature type="domain" description="Methyltransferase small" evidence="5">
    <location>
        <begin position="43"/>
        <end position="127"/>
    </location>
</feature>
<keyword evidence="4" id="KW-0472">Membrane</keyword>
<evidence type="ECO:0000256" key="1">
    <source>
        <dbReference type="ARBA" id="ARBA00022603"/>
    </source>
</evidence>
<keyword evidence="1" id="KW-0489">Methyltransferase</keyword>
<evidence type="ECO:0000313" key="7">
    <source>
        <dbReference type="Proteomes" id="UP000228949"/>
    </source>
</evidence>
<keyword evidence="2" id="KW-0808">Transferase</keyword>
<evidence type="ECO:0000313" key="6">
    <source>
        <dbReference type="EMBL" id="PIU98202.1"/>
    </source>
</evidence>
<dbReference type="CDD" id="cd02440">
    <property type="entry name" value="AdoMet_MTases"/>
    <property type="match status" value="1"/>
</dbReference>
<gene>
    <name evidence="6" type="ORF">COS61_02600</name>
</gene>
<comment type="caution">
    <text evidence="6">The sequence shown here is derived from an EMBL/GenBank/DDBJ whole genome shotgun (WGS) entry which is preliminary data.</text>
</comment>
<dbReference type="GO" id="GO:0032259">
    <property type="term" value="P:methylation"/>
    <property type="evidence" value="ECO:0007669"/>
    <property type="project" value="UniProtKB-KW"/>
</dbReference>
<sequence>MNIIIYAVILIVAISAFSFFLLWLIFMIDSIVRGHDLPTSRRATKALFKIISEHKTARNFYDLGCAHGALACRIERKFPTFCVYAIDNNSVRIFFAKIRAFLFRQNIKFLRKDIFEVNLNDADIIYTYLWYDIMPPLEKKLQRELKQGTVIITNTSNFPTWKPIQKIVTYPKASKMSDFETLFVYQKT</sequence>
<name>A0A2M7B577_9BACT</name>
<keyword evidence="3" id="KW-0949">S-adenosyl-L-methionine</keyword>
<accession>A0A2M7B577</accession>
<dbReference type="Gene3D" id="3.40.50.150">
    <property type="entry name" value="Vaccinia Virus protein VP39"/>
    <property type="match status" value="1"/>
</dbReference>
<dbReference type="Proteomes" id="UP000228949">
    <property type="component" value="Unassembled WGS sequence"/>
</dbReference>
<dbReference type="GO" id="GO:0016279">
    <property type="term" value="F:protein-lysine N-methyltransferase activity"/>
    <property type="evidence" value="ECO:0007669"/>
    <property type="project" value="InterPro"/>
</dbReference>
<dbReference type="AlphaFoldDB" id="A0A2M7B577"/>
<dbReference type="InterPro" id="IPR007848">
    <property type="entry name" value="Small_mtfrase_dom"/>
</dbReference>
<reference evidence="7" key="1">
    <citation type="submission" date="2017-09" db="EMBL/GenBank/DDBJ databases">
        <title>Depth-based differentiation of microbial function through sediment-hosted aquifers and enrichment of novel symbionts in the deep terrestrial subsurface.</title>
        <authorList>
            <person name="Probst A.J."/>
            <person name="Ladd B."/>
            <person name="Jarett J.K."/>
            <person name="Geller-Mcgrath D.E."/>
            <person name="Sieber C.M.K."/>
            <person name="Emerson J.B."/>
            <person name="Anantharaman K."/>
            <person name="Thomas B.C."/>
            <person name="Malmstrom R."/>
            <person name="Stieglmeier M."/>
            <person name="Klingl A."/>
            <person name="Woyke T."/>
            <person name="Ryan C.M."/>
            <person name="Banfield J.F."/>
        </authorList>
    </citation>
    <scope>NUCLEOTIDE SEQUENCE [LARGE SCALE GENOMIC DNA]</scope>
</reference>
<evidence type="ECO:0000256" key="3">
    <source>
        <dbReference type="ARBA" id="ARBA00022691"/>
    </source>
</evidence>
<keyword evidence="4" id="KW-1133">Transmembrane helix</keyword>
<dbReference type="PANTHER" id="PTHR13610">
    <property type="entry name" value="METHYLTRANSFERASE DOMAIN-CONTAINING PROTEIN"/>
    <property type="match status" value="1"/>
</dbReference>
<evidence type="ECO:0000256" key="2">
    <source>
        <dbReference type="ARBA" id="ARBA00022679"/>
    </source>
</evidence>
<dbReference type="Pfam" id="PF05175">
    <property type="entry name" value="MTS"/>
    <property type="match status" value="1"/>
</dbReference>
<protein>
    <recommendedName>
        <fullName evidence="5">Methyltransferase small domain-containing protein</fullName>
    </recommendedName>
</protein>
<dbReference type="PANTHER" id="PTHR13610:SF9">
    <property type="entry name" value="FI06469P"/>
    <property type="match status" value="1"/>
</dbReference>
<organism evidence="6 7">
    <name type="scientific">Candidatus Wolfebacteria bacterium CG03_land_8_20_14_0_80_40_12</name>
    <dbReference type="NCBI Taxonomy" id="1975069"/>
    <lineage>
        <taxon>Bacteria</taxon>
        <taxon>Candidatus Wolfeibacteriota</taxon>
    </lineage>
</organism>
<keyword evidence="4" id="KW-0812">Transmembrane</keyword>
<dbReference type="EMBL" id="PEVJ01000065">
    <property type="protein sequence ID" value="PIU98202.1"/>
    <property type="molecule type" value="Genomic_DNA"/>
</dbReference>
<evidence type="ECO:0000259" key="5">
    <source>
        <dbReference type="Pfam" id="PF05175"/>
    </source>
</evidence>
<dbReference type="InterPro" id="IPR029063">
    <property type="entry name" value="SAM-dependent_MTases_sf"/>
</dbReference>
<dbReference type="SUPFAM" id="SSF53335">
    <property type="entry name" value="S-adenosyl-L-methionine-dependent methyltransferases"/>
    <property type="match status" value="1"/>
</dbReference>
<proteinExistence type="predicted"/>